<dbReference type="Pfam" id="PF02582">
    <property type="entry name" value="DUF155"/>
    <property type="match status" value="1"/>
</dbReference>
<name>A0A251SV99_HELAN</name>
<dbReference type="PANTHER" id="PTHR16255:SF6">
    <property type="entry name" value="PROTEIN RETARDED ROOT GROWTH-LIKE"/>
    <property type="match status" value="1"/>
</dbReference>
<sequence length="170" mass="19603">MSTSTVITKIHCSFMLIQSLTSFFCDFLSLTRILEYKFVTFIMCNTQNTRSKRTNTRHVDAWWIRSYNVAVFVIDEIRTIGSVLGQGIALDYYVRQVDEMVGEFTDIKSGMEKTGTFRIMRKKLFQLVGKANSNLHVILKLGLFNQPDPTRNPSRPESVSTRTRSDQNPF</sequence>
<dbReference type="EMBL" id="CM007902">
    <property type="protein sequence ID" value="OTG02549.1"/>
    <property type="molecule type" value="Genomic_DNA"/>
</dbReference>
<comment type="similarity">
    <text evidence="1">Belongs to the RMD1/sif2 family.</text>
</comment>
<evidence type="ECO:0000256" key="1">
    <source>
        <dbReference type="ARBA" id="ARBA00008306"/>
    </source>
</evidence>
<dbReference type="STRING" id="4232.A0A251SV99"/>
<dbReference type="Gramene" id="mRNA:HanXRQr2_Chr13g0603301">
    <property type="protein sequence ID" value="mRNA:HanXRQr2_Chr13g0603301"/>
    <property type="gene ID" value="HanXRQr2_Chr13g0603301"/>
</dbReference>
<dbReference type="GO" id="GO:0005739">
    <property type="term" value="C:mitochondrion"/>
    <property type="evidence" value="ECO:0007669"/>
    <property type="project" value="UniProtKB-ARBA"/>
</dbReference>
<organism evidence="5 6">
    <name type="scientific">Helianthus annuus</name>
    <name type="common">Common sunflower</name>
    <dbReference type="NCBI Taxonomy" id="4232"/>
    <lineage>
        <taxon>Eukaryota</taxon>
        <taxon>Viridiplantae</taxon>
        <taxon>Streptophyta</taxon>
        <taxon>Embryophyta</taxon>
        <taxon>Tracheophyta</taxon>
        <taxon>Spermatophyta</taxon>
        <taxon>Magnoliopsida</taxon>
        <taxon>eudicotyledons</taxon>
        <taxon>Gunneridae</taxon>
        <taxon>Pentapetalae</taxon>
        <taxon>asterids</taxon>
        <taxon>campanulids</taxon>
        <taxon>Asterales</taxon>
        <taxon>Asteraceae</taxon>
        <taxon>Asteroideae</taxon>
        <taxon>Heliantheae alliance</taxon>
        <taxon>Heliantheae</taxon>
        <taxon>Helianthus</taxon>
    </lineage>
</organism>
<reference evidence="5" key="2">
    <citation type="submission" date="2017-02" db="EMBL/GenBank/DDBJ databases">
        <title>Sunflower complete genome.</title>
        <authorList>
            <person name="Langlade N."/>
            <person name="Munos S."/>
        </authorList>
    </citation>
    <scope>NUCLEOTIDE SEQUENCE [LARGE SCALE GENOMIC DNA]</scope>
    <source>
        <tissue evidence="5">Leaves</tissue>
    </source>
</reference>
<keyword evidence="6" id="KW-1185">Reference proteome</keyword>
<dbReference type="PANTHER" id="PTHR16255">
    <property type="entry name" value="REQUIRED FOR MEIOTIC NUCLEAR DIVISION PROTEIN 1 HOMOLOG"/>
    <property type="match status" value="1"/>
</dbReference>
<accession>A0A251SV99</accession>
<dbReference type="Proteomes" id="UP000215914">
    <property type="component" value="Chromosome 13"/>
</dbReference>
<dbReference type="AlphaFoldDB" id="A0A251SV99"/>
<proteinExistence type="inferred from homology"/>
<dbReference type="InParanoid" id="A0A251SV99"/>
<gene>
    <name evidence="5" type="ORF">HannXRQ_Chr13g0414331</name>
    <name evidence="4" type="ORF">HanXRQr2_Chr13g0603301</name>
</gene>
<reference evidence="4" key="3">
    <citation type="submission" date="2020-06" db="EMBL/GenBank/DDBJ databases">
        <title>Helianthus annuus Genome sequencing and assembly Release 2.</title>
        <authorList>
            <person name="Gouzy J."/>
            <person name="Langlade N."/>
            <person name="Munos S."/>
        </authorList>
    </citation>
    <scope>NUCLEOTIDE SEQUENCE</scope>
    <source>
        <tissue evidence="4">Leaves</tissue>
    </source>
</reference>
<evidence type="ECO:0000313" key="5">
    <source>
        <dbReference type="EMBL" id="OTG02549.1"/>
    </source>
</evidence>
<feature type="region of interest" description="Disordered" evidence="2">
    <location>
        <begin position="148"/>
        <end position="170"/>
    </location>
</feature>
<evidence type="ECO:0000259" key="3">
    <source>
        <dbReference type="Pfam" id="PF02582"/>
    </source>
</evidence>
<evidence type="ECO:0000256" key="2">
    <source>
        <dbReference type="SAM" id="MobiDB-lite"/>
    </source>
</evidence>
<evidence type="ECO:0000313" key="6">
    <source>
        <dbReference type="Proteomes" id="UP000215914"/>
    </source>
</evidence>
<dbReference type="InterPro" id="IPR003734">
    <property type="entry name" value="DUF155"/>
</dbReference>
<feature type="domain" description="DUF155" evidence="3">
    <location>
        <begin position="73"/>
        <end position="150"/>
    </location>
</feature>
<protein>
    <recommendedName>
        <fullName evidence="3">DUF155 domain-containing protein</fullName>
    </recommendedName>
</protein>
<evidence type="ECO:0000313" key="4">
    <source>
        <dbReference type="EMBL" id="KAF5774666.1"/>
    </source>
</evidence>
<reference evidence="4 6" key="1">
    <citation type="journal article" date="2017" name="Nature">
        <title>The sunflower genome provides insights into oil metabolism, flowering and Asterid evolution.</title>
        <authorList>
            <person name="Badouin H."/>
            <person name="Gouzy J."/>
            <person name="Grassa C.J."/>
            <person name="Murat F."/>
            <person name="Staton S.E."/>
            <person name="Cottret L."/>
            <person name="Lelandais-Briere C."/>
            <person name="Owens G.L."/>
            <person name="Carrere S."/>
            <person name="Mayjonade B."/>
            <person name="Legrand L."/>
            <person name="Gill N."/>
            <person name="Kane N.C."/>
            <person name="Bowers J.E."/>
            <person name="Hubner S."/>
            <person name="Bellec A."/>
            <person name="Berard A."/>
            <person name="Berges H."/>
            <person name="Blanchet N."/>
            <person name="Boniface M.C."/>
            <person name="Brunel D."/>
            <person name="Catrice O."/>
            <person name="Chaidir N."/>
            <person name="Claudel C."/>
            <person name="Donnadieu C."/>
            <person name="Faraut T."/>
            <person name="Fievet G."/>
            <person name="Helmstetter N."/>
            <person name="King M."/>
            <person name="Knapp S.J."/>
            <person name="Lai Z."/>
            <person name="Le Paslier M.C."/>
            <person name="Lippi Y."/>
            <person name="Lorenzon L."/>
            <person name="Mandel J.R."/>
            <person name="Marage G."/>
            <person name="Marchand G."/>
            <person name="Marquand E."/>
            <person name="Bret-Mestries E."/>
            <person name="Morien E."/>
            <person name="Nambeesan S."/>
            <person name="Nguyen T."/>
            <person name="Pegot-Espagnet P."/>
            <person name="Pouilly N."/>
            <person name="Raftis F."/>
            <person name="Sallet E."/>
            <person name="Schiex T."/>
            <person name="Thomas J."/>
            <person name="Vandecasteele C."/>
            <person name="Vares D."/>
            <person name="Vear F."/>
            <person name="Vautrin S."/>
            <person name="Crespi M."/>
            <person name="Mangin B."/>
            <person name="Burke J.M."/>
            <person name="Salse J."/>
            <person name="Munos S."/>
            <person name="Vincourt P."/>
            <person name="Rieseberg L.H."/>
            <person name="Langlade N.B."/>
        </authorList>
    </citation>
    <scope>NUCLEOTIDE SEQUENCE [LARGE SCALE GENOMIC DNA]</scope>
    <source>
        <strain evidence="6">cv. SF193</strain>
        <tissue evidence="4">Leaves</tissue>
    </source>
</reference>
<dbReference type="EMBL" id="MNCJ02000328">
    <property type="protein sequence ID" value="KAF5774666.1"/>
    <property type="molecule type" value="Genomic_DNA"/>
</dbReference>
<dbReference type="InterPro" id="IPR051624">
    <property type="entry name" value="RMD1/Sad1-interacting"/>
</dbReference>